<protein>
    <submittedName>
        <fullName evidence="1">Uncharacterized protein</fullName>
    </submittedName>
</protein>
<dbReference type="EMBL" id="JACXVP010000009">
    <property type="protein sequence ID" value="KAG5586429.1"/>
    <property type="molecule type" value="Genomic_DNA"/>
</dbReference>
<sequence length="131" mass="14956">MESEGDEPSIQHTKLKNHSRFSSISMQDSGSTIANLPSNFIIEIYLRLHVKSLVQWLDLISRPRFINSHISLATSSVNGLIFLTCHAGEKEGIFLWNPSIRKCRTLPSFKTGLIDVSYMFLYTMSFMMIIK</sequence>
<gene>
    <name evidence="1" type="ORF">H5410_046863</name>
</gene>
<organism evidence="1 2">
    <name type="scientific">Solanum commersonii</name>
    <name type="common">Commerson's wild potato</name>
    <name type="synonym">Commerson's nightshade</name>
    <dbReference type="NCBI Taxonomy" id="4109"/>
    <lineage>
        <taxon>Eukaryota</taxon>
        <taxon>Viridiplantae</taxon>
        <taxon>Streptophyta</taxon>
        <taxon>Embryophyta</taxon>
        <taxon>Tracheophyta</taxon>
        <taxon>Spermatophyta</taxon>
        <taxon>Magnoliopsida</taxon>
        <taxon>eudicotyledons</taxon>
        <taxon>Gunneridae</taxon>
        <taxon>Pentapetalae</taxon>
        <taxon>asterids</taxon>
        <taxon>lamiids</taxon>
        <taxon>Solanales</taxon>
        <taxon>Solanaceae</taxon>
        <taxon>Solanoideae</taxon>
        <taxon>Solaneae</taxon>
        <taxon>Solanum</taxon>
    </lineage>
</organism>
<dbReference type="Proteomes" id="UP000824120">
    <property type="component" value="Chromosome 9"/>
</dbReference>
<evidence type="ECO:0000313" key="1">
    <source>
        <dbReference type="EMBL" id="KAG5586429.1"/>
    </source>
</evidence>
<accession>A0A9J5XFG8</accession>
<comment type="caution">
    <text evidence="1">The sequence shown here is derived from an EMBL/GenBank/DDBJ whole genome shotgun (WGS) entry which is preliminary data.</text>
</comment>
<proteinExistence type="predicted"/>
<dbReference type="AlphaFoldDB" id="A0A9J5XFG8"/>
<dbReference type="OrthoDB" id="1305458at2759"/>
<reference evidence="1 2" key="1">
    <citation type="submission" date="2020-09" db="EMBL/GenBank/DDBJ databases">
        <title>De no assembly of potato wild relative species, Solanum commersonii.</title>
        <authorList>
            <person name="Cho K."/>
        </authorList>
    </citation>
    <scope>NUCLEOTIDE SEQUENCE [LARGE SCALE GENOMIC DNA]</scope>
    <source>
        <strain evidence="1">LZ3.2</strain>
        <tissue evidence="1">Leaf</tissue>
    </source>
</reference>
<evidence type="ECO:0000313" key="2">
    <source>
        <dbReference type="Proteomes" id="UP000824120"/>
    </source>
</evidence>
<name>A0A9J5XFG8_SOLCO</name>
<keyword evidence="2" id="KW-1185">Reference proteome</keyword>